<comment type="caution">
    <text evidence="14">The sequence shown here is derived from an EMBL/GenBank/DDBJ whole genome shotgun (WGS) entry which is preliminary data.</text>
</comment>
<comment type="subcellular location">
    <subcellularLocation>
        <location evidence="1">Cell membrane</location>
        <topology evidence="1">Single-pass type II membrane protein</topology>
    </subcellularLocation>
</comment>
<dbReference type="AlphaFoldDB" id="A0A8J7KV50"/>
<comment type="similarity">
    <text evidence="2">Belongs to the LytR/CpsA/Psr (LCP) family.</text>
</comment>
<evidence type="ECO:0000256" key="11">
    <source>
        <dbReference type="SAM" id="MobiDB-lite"/>
    </source>
</evidence>
<feature type="transmembrane region" description="Helical" evidence="12">
    <location>
        <begin position="115"/>
        <end position="135"/>
    </location>
</feature>
<evidence type="ECO:0000256" key="1">
    <source>
        <dbReference type="ARBA" id="ARBA00004401"/>
    </source>
</evidence>
<reference evidence="14" key="1">
    <citation type="submission" date="2020-12" db="EMBL/GenBank/DDBJ databases">
        <title>M. sibirica DSM 26468T genome.</title>
        <authorList>
            <person name="Thieme N."/>
            <person name="Rettenmaier R."/>
            <person name="Zverlov V."/>
            <person name="Liebl W."/>
        </authorList>
    </citation>
    <scope>NUCLEOTIDE SEQUENCE</scope>
    <source>
        <strain evidence="14">DSM 26468</strain>
    </source>
</reference>
<evidence type="ECO:0000313" key="14">
    <source>
        <dbReference type="EMBL" id="MBH1939760.1"/>
    </source>
</evidence>
<dbReference type="Gene3D" id="3.40.630.190">
    <property type="entry name" value="LCP protein"/>
    <property type="match status" value="1"/>
</dbReference>
<evidence type="ECO:0000256" key="4">
    <source>
        <dbReference type="ARBA" id="ARBA00022692"/>
    </source>
</evidence>
<dbReference type="GO" id="GO:0005886">
    <property type="term" value="C:plasma membrane"/>
    <property type="evidence" value="ECO:0007669"/>
    <property type="project" value="UniProtKB-SubCell"/>
</dbReference>
<evidence type="ECO:0000256" key="10">
    <source>
        <dbReference type="ARBA" id="ARBA00040752"/>
    </source>
</evidence>
<dbReference type="Pfam" id="PF03816">
    <property type="entry name" value="LytR_cpsA_psr"/>
    <property type="match status" value="1"/>
</dbReference>
<evidence type="ECO:0000313" key="15">
    <source>
        <dbReference type="Proteomes" id="UP000623269"/>
    </source>
</evidence>
<keyword evidence="7 12" id="KW-0472">Membrane</keyword>
<name>A0A8J7KV50_9FIRM</name>
<gene>
    <name evidence="14" type="ORF">I5677_02490</name>
</gene>
<feature type="domain" description="Cell envelope-related transcriptional attenuator" evidence="13">
    <location>
        <begin position="225"/>
        <end position="382"/>
    </location>
</feature>
<evidence type="ECO:0000256" key="3">
    <source>
        <dbReference type="ARBA" id="ARBA00022475"/>
    </source>
</evidence>
<dbReference type="PANTHER" id="PTHR33392">
    <property type="entry name" value="POLYISOPRENYL-TEICHOIC ACID--PEPTIDOGLYCAN TEICHOIC ACID TRANSFERASE TAGU"/>
    <property type="match status" value="1"/>
</dbReference>
<feature type="region of interest" description="Disordered" evidence="11">
    <location>
        <begin position="33"/>
        <end position="56"/>
    </location>
</feature>
<sequence length="466" mass="53023">MNKGDTNSNFDFDMDPEFNENFYKNIDKVLSDIDEDETIDDEKNNDSNYELEDEDDTLERMALTDEMDEETEEEVNDELNDINASLAKQICEELQSIDAGKASIKKKKLPKWKKVQGAIIVGLICLLGFAFFLGFTKPGNQLLMRMGIDLGGKIWATWTRDFEKEPELVEDTDRLEEDLKSDAEEIDPNTILWPELPGQGRHEDYAYNILLLGEEAIGSGSARGRTDLIIIATLNTKENSVKLTSLMRDMLVQIPGYQDNKLNSAYEKGGIPLLYETIALNFDIKLDGCVMVNFENFEKIIDRLGGLEITLTKGEAKYLNTTNYISKPQYRTVVEGKQKLNGNQVLGYSRIRKRATITGENNDYGRTDRHRIILNAIFEKYKTTSKVDLASIMFSVLPMITTDINGQNFEMLLNTFIDMGTMEIEQLRIPAEGTFTDNVKVRGMDVLIPNKVENIEILHDFIFGEE</sequence>
<comment type="function">
    <text evidence="9">Involved in SarA attenuation. Affects resistance to oxacillin and teicoplanin, as well as the synthesis of virulence factors.</text>
</comment>
<keyword evidence="8" id="KW-0804">Transcription</keyword>
<evidence type="ECO:0000256" key="2">
    <source>
        <dbReference type="ARBA" id="ARBA00006068"/>
    </source>
</evidence>
<evidence type="ECO:0000256" key="5">
    <source>
        <dbReference type="ARBA" id="ARBA00022989"/>
    </source>
</evidence>
<evidence type="ECO:0000256" key="7">
    <source>
        <dbReference type="ARBA" id="ARBA00023136"/>
    </source>
</evidence>
<keyword evidence="6" id="KW-0805">Transcription regulation</keyword>
<evidence type="ECO:0000256" key="12">
    <source>
        <dbReference type="SAM" id="Phobius"/>
    </source>
</evidence>
<keyword evidence="5 12" id="KW-1133">Transmembrane helix</keyword>
<accession>A0A8J7KV50</accession>
<evidence type="ECO:0000259" key="13">
    <source>
        <dbReference type="Pfam" id="PF03816"/>
    </source>
</evidence>
<dbReference type="NCBIfam" id="TIGR00350">
    <property type="entry name" value="lytR_cpsA_psr"/>
    <property type="match status" value="1"/>
</dbReference>
<proteinExistence type="inferred from homology"/>
<evidence type="ECO:0000256" key="8">
    <source>
        <dbReference type="ARBA" id="ARBA00023163"/>
    </source>
</evidence>
<dbReference type="InterPro" id="IPR050922">
    <property type="entry name" value="LytR/CpsA/Psr_CW_biosynth"/>
</dbReference>
<dbReference type="EMBL" id="JAEAGR010000002">
    <property type="protein sequence ID" value="MBH1939760.1"/>
    <property type="molecule type" value="Genomic_DNA"/>
</dbReference>
<dbReference type="InterPro" id="IPR004474">
    <property type="entry name" value="LytR_CpsA_psr"/>
</dbReference>
<protein>
    <recommendedName>
        <fullName evidence="10">Regulatory protein MsrR</fullName>
    </recommendedName>
</protein>
<evidence type="ECO:0000256" key="9">
    <source>
        <dbReference type="ARBA" id="ARBA00037178"/>
    </source>
</evidence>
<dbReference type="PANTHER" id="PTHR33392:SF8">
    <property type="entry name" value="REGULATORY PROTEIN MSRR"/>
    <property type="match status" value="1"/>
</dbReference>
<evidence type="ECO:0000256" key="6">
    <source>
        <dbReference type="ARBA" id="ARBA00023015"/>
    </source>
</evidence>
<organism evidence="14 15">
    <name type="scientific">Mobilitalea sibirica</name>
    <dbReference type="NCBI Taxonomy" id="1462919"/>
    <lineage>
        <taxon>Bacteria</taxon>
        <taxon>Bacillati</taxon>
        <taxon>Bacillota</taxon>
        <taxon>Clostridia</taxon>
        <taxon>Lachnospirales</taxon>
        <taxon>Lachnospiraceae</taxon>
        <taxon>Mobilitalea</taxon>
    </lineage>
</organism>
<dbReference type="Proteomes" id="UP000623269">
    <property type="component" value="Unassembled WGS sequence"/>
</dbReference>
<keyword evidence="15" id="KW-1185">Reference proteome</keyword>
<keyword evidence="3" id="KW-1003">Cell membrane</keyword>
<keyword evidence="4 12" id="KW-0812">Transmembrane</keyword>